<dbReference type="Pfam" id="PF17678">
    <property type="entry name" value="Glyco_hydro_92N"/>
    <property type="match status" value="1"/>
</dbReference>
<dbReference type="GO" id="GO:0005975">
    <property type="term" value="P:carbohydrate metabolic process"/>
    <property type="evidence" value="ECO:0007669"/>
    <property type="project" value="InterPro"/>
</dbReference>
<dbReference type="GO" id="GO:0006516">
    <property type="term" value="P:glycoprotein catabolic process"/>
    <property type="evidence" value="ECO:0007669"/>
    <property type="project" value="TreeGrafter"/>
</dbReference>
<protein>
    <submittedName>
        <fullName evidence="3">Alpha-1,2-mannosidase</fullName>
    </submittedName>
</protein>
<dbReference type="Gene3D" id="2.70.98.10">
    <property type="match status" value="1"/>
</dbReference>
<feature type="domain" description="Glycosyl hydrolase family 92" evidence="1">
    <location>
        <begin position="284"/>
        <end position="754"/>
    </location>
</feature>
<sequence>MQGGKRASRRSFLKMAGGAAALATSLDRIGETAEGAPVQDGNHVAGGTGSTPTAASAALLSDLANPLQGTDSTSLFSRGNTLPIVALPFAMAHWVLQSSEKGSWMFQPRDERLQGIRCTHQLSPWLADYGYATFLPFNGDASPEAAERASSYRAEEMEIKPHSLALRLTRYRCKLEVAPTERCAVMRFTFDDSGQAGVYIDLPGDKAEARLDSASGTLLALTRYNNGGVPEGFATYYAARVDADVAGFEVKDVGNRRVAVLRFTAKAGNPATLRVGSSFISYDQAVLNLKSEVLDKSLDQVKSEATAAWEAALGRVRIEGASDAQRRIFYSCLYRCLLYPRIWHERDSSGNLVHMSPYSSKVESGVMYADHGYWDDYRAWYPMMALLYPERLSEILQAWVNAYKEGGWIPQFPCPGYRNCMTGSPTDFVFGDAVAKGITGFDVQAAFEGLKKHAMTPVAPGLGYGRPAVAEYTKLGYIPSEAVVGAVAETLDSAYGDFCIAQVARAAGMHDDAAMFERRSRNWRNIFDRDTRFLRGKMADGSWQSPFDPHTWGGAYVEGSASQYRFSVPFDPEGLIEAMGGRTAFIAALEEMLSQAPVFHVGTYGREIHEMSEMAAVDFGQYAHSNQPVHHVLYMFTVAGRRDRTQYWAHRVMNELYTPDNFPGDEDTGSMSAWYILSALGIFSMCPGTPEWMLGAPLFDKAEIKFPDGREIRINAERSKPSAFLSRVTLDGSPVAEPFVLHSAFTKGARLVFSAG</sequence>
<evidence type="ECO:0000313" key="3">
    <source>
        <dbReference type="EMBL" id="SPE20261.1"/>
    </source>
</evidence>
<dbReference type="PANTHER" id="PTHR12143:SF43">
    <property type="entry name" value="PUTATIVE-RELATED"/>
    <property type="match status" value="1"/>
</dbReference>
<dbReference type="AlphaFoldDB" id="A0A2N9LAJ3"/>
<dbReference type="Gene3D" id="1.20.1610.10">
    <property type="entry name" value="alpha-1,2-mannosidases domains"/>
    <property type="match status" value="1"/>
</dbReference>
<dbReference type="NCBIfam" id="TIGR01180">
    <property type="entry name" value="aman2_put"/>
    <property type="match status" value="1"/>
</dbReference>
<dbReference type="InterPro" id="IPR005887">
    <property type="entry name" value="GH92_a_mannosidase_put"/>
</dbReference>
<evidence type="ECO:0000313" key="4">
    <source>
        <dbReference type="Proteomes" id="UP000239735"/>
    </source>
</evidence>
<dbReference type="Gene3D" id="1.20.1050.60">
    <property type="entry name" value="alpha-1,2-mannosidase"/>
    <property type="match status" value="1"/>
</dbReference>
<dbReference type="InterPro" id="IPR050883">
    <property type="entry name" value="PNGase"/>
</dbReference>
<dbReference type="GO" id="GO:0030246">
    <property type="term" value="F:carbohydrate binding"/>
    <property type="evidence" value="ECO:0007669"/>
    <property type="project" value="InterPro"/>
</dbReference>
<dbReference type="PROSITE" id="PS51318">
    <property type="entry name" value="TAT"/>
    <property type="match status" value="1"/>
</dbReference>
<dbReference type="Pfam" id="PF07971">
    <property type="entry name" value="Glyco_hydro_92"/>
    <property type="match status" value="1"/>
</dbReference>
<dbReference type="GO" id="GO:0005829">
    <property type="term" value="C:cytosol"/>
    <property type="evidence" value="ECO:0007669"/>
    <property type="project" value="TreeGrafter"/>
</dbReference>
<dbReference type="InterPro" id="IPR008928">
    <property type="entry name" value="6-hairpin_glycosidase_sf"/>
</dbReference>
<dbReference type="InterPro" id="IPR014718">
    <property type="entry name" value="GH-type_carb-bd"/>
</dbReference>
<dbReference type="PANTHER" id="PTHR12143">
    <property type="entry name" value="PEPTIDE N-GLYCANASE PNGASE -RELATED"/>
    <property type="match status" value="1"/>
</dbReference>
<dbReference type="Proteomes" id="UP000239735">
    <property type="component" value="Unassembled WGS sequence"/>
</dbReference>
<feature type="domain" description="Glycosyl hydrolase family 92 N-terminal" evidence="2">
    <location>
        <begin position="65"/>
        <end position="278"/>
    </location>
</feature>
<evidence type="ECO:0000259" key="2">
    <source>
        <dbReference type="Pfam" id="PF17678"/>
    </source>
</evidence>
<dbReference type="EMBL" id="OKRB01000085">
    <property type="protein sequence ID" value="SPE20261.1"/>
    <property type="molecule type" value="Genomic_DNA"/>
</dbReference>
<dbReference type="SUPFAM" id="SSF48208">
    <property type="entry name" value="Six-hairpin glycosidases"/>
    <property type="match status" value="1"/>
</dbReference>
<evidence type="ECO:0000259" key="1">
    <source>
        <dbReference type="Pfam" id="PF07971"/>
    </source>
</evidence>
<dbReference type="GO" id="GO:0000224">
    <property type="term" value="F:peptide-N4-(N-acetyl-beta-glucosaminyl)asparagine amidase activity"/>
    <property type="evidence" value="ECO:0007669"/>
    <property type="project" value="TreeGrafter"/>
</dbReference>
<dbReference type="Gene3D" id="3.30.2080.10">
    <property type="entry name" value="GH92 mannosidase domain"/>
    <property type="match status" value="1"/>
</dbReference>
<dbReference type="InterPro" id="IPR041371">
    <property type="entry name" value="GH92_N"/>
</dbReference>
<accession>A0A2N9LAJ3</accession>
<gene>
    <name evidence="3" type="ORF">SBA5_290115</name>
</gene>
<proteinExistence type="predicted"/>
<reference evidence="4" key="1">
    <citation type="submission" date="2018-02" db="EMBL/GenBank/DDBJ databases">
        <authorList>
            <person name="Hausmann B."/>
        </authorList>
    </citation>
    <scope>NUCLEOTIDE SEQUENCE [LARGE SCALE GENOMIC DNA]</scope>
    <source>
        <strain evidence="4">Peat soil MAG SbA5</strain>
    </source>
</reference>
<name>A0A2N9LAJ3_9BACT</name>
<dbReference type="InterPro" id="IPR006311">
    <property type="entry name" value="TAT_signal"/>
</dbReference>
<organism evidence="3 4">
    <name type="scientific">Candidatus Sulfuritelmatomonas gaucii</name>
    <dbReference type="NCBI Taxonomy" id="2043161"/>
    <lineage>
        <taxon>Bacteria</taxon>
        <taxon>Pseudomonadati</taxon>
        <taxon>Acidobacteriota</taxon>
        <taxon>Terriglobia</taxon>
        <taxon>Terriglobales</taxon>
        <taxon>Acidobacteriaceae</taxon>
        <taxon>Candidatus Sulfuritelmatomonas</taxon>
    </lineage>
</organism>
<dbReference type="InterPro" id="IPR012939">
    <property type="entry name" value="Glyco_hydro_92"/>
</dbReference>